<dbReference type="Gene3D" id="1.25.40.10">
    <property type="entry name" value="Tetratricopeptide repeat domain"/>
    <property type="match status" value="1"/>
</dbReference>
<dbReference type="SMART" id="SM00671">
    <property type="entry name" value="SEL1"/>
    <property type="match status" value="9"/>
</dbReference>
<dbReference type="InterPro" id="IPR006597">
    <property type="entry name" value="Sel1-like"/>
</dbReference>
<dbReference type="Proteomes" id="UP000290545">
    <property type="component" value="Unassembled WGS sequence"/>
</dbReference>
<accession>A0A4Q1CZS1</accession>
<keyword evidence="3" id="KW-1185">Reference proteome</keyword>
<feature type="chain" id="PRO_5020932115" evidence="1">
    <location>
        <begin position="30"/>
        <end position="609"/>
    </location>
</feature>
<evidence type="ECO:0000256" key="1">
    <source>
        <dbReference type="SAM" id="SignalP"/>
    </source>
</evidence>
<proteinExistence type="predicted"/>
<evidence type="ECO:0000313" key="3">
    <source>
        <dbReference type="Proteomes" id="UP000290545"/>
    </source>
</evidence>
<reference evidence="2 3" key="1">
    <citation type="submission" date="2019-01" db="EMBL/GenBank/DDBJ databases">
        <title>Filimonas sp. strain TTM-71.</title>
        <authorList>
            <person name="Chen W.-M."/>
        </authorList>
    </citation>
    <scope>NUCLEOTIDE SEQUENCE [LARGE SCALE GENOMIC DNA]</scope>
    <source>
        <strain evidence="2 3">TTM-71</strain>
    </source>
</reference>
<dbReference type="PANTHER" id="PTHR11102:SF160">
    <property type="entry name" value="ERAD-ASSOCIATED E3 UBIQUITIN-PROTEIN LIGASE COMPONENT HRD3"/>
    <property type="match status" value="1"/>
</dbReference>
<organism evidence="2 3">
    <name type="scientific">Filimonas effusa</name>
    <dbReference type="NCBI Taxonomy" id="2508721"/>
    <lineage>
        <taxon>Bacteria</taxon>
        <taxon>Pseudomonadati</taxon>
        <taxon>Bacteroidota</taxon>
        <taxon>Chitinophagia</taxon>
        <taxon>Chitinophagales</taxon>
        <taxon>Chitinophagaceae</taxon>
        <taxon>Filimonas</taxon>
    </lineage>
</organism>
<dbReference type="PANTHER" id="PTHR11102">
    <property type="entry name" value="SEL-1-LIKE PROTEIN"/>
    <property type="match status" value="1"/>
</dbReference>
<feature type="signal peptide" evidence="1">
    <location>
        <begin position="1"/>
        <end position="29"/>
    </location>
</feature>
<dbReference type="InterPro" id="IPR011990">
    <property type="entry name" value="TPR-like_helical_dom_sf"/>
</dbReference>
<comment type="caution">
    <text evidence="2">The sequence shown here is derived from an EMBL/GenBank/DDBJ whole genome shotgun (WGS) entry which is preliminary data.</text>
</comment>
<dbReference type="SUPFAM" id="SSF81901">
    <property type="entry name" value="HCP-like"/>
    <property type="match status" value="2"/>
</dbReference>
<evidence type="ECO:0000313" key="2">
    <source>
        <dbReference type="EMBL" id="RXK80907.1"/>
    </source>
</evidence>
<dbReference type="EMBL" id="SDHZ01000005">
    <property type="protein sequence ID" value="RXK80907.1"/>
    <property type="molecule type" value="Genomic_DNA"/>
</dbReference>
<keyword evidence="1" id="KW-0732">Signal</keyword>
<name>A0A4Q1CZS1_9BACT</name>
<protein>
    <submittedName>
        <fullName evidence="2">Sel1 repeat family protein</fullName>
    </submittedName>
</protein>
<dbReference type="Pfam" id="PF08238">
    <property type="entry name" value="Sel1"/>
    <property type="match status" value="9"/>
</dbReference>
<sequence>MVITKNKIVCMRIWTLLLSLVLLVNNSKAQTALAKLKFEDAEQAFNNGDYRTAITSLKEAEKLFGKTNPPIQHLLILSQYKLLEGKDVFMDIASPQIFNELYKNCQLFLQKNSDDERLTGKYKEVYKISEQLKSDFPVARIQLIGELKQRPNPQKLYQLYCIYNDLGCSANAGYYRYEAATNGYIPARVLNMRDAKEKDMLPQQYKPLMKLVSEGDAHAAQVAASVYYSDSALAVAFDPSATTVEIQVKKAVAMYEKAAAGGDITAMTSLGILYRNGAQGGYLAPDSAKAMNWFTKAIANGSILAAYFKGGWYEKNNDYKQAMNIYKNALEMGGSATLFDNLARNYQYGWGVEADYAEALKYYKLALVRGSVSGYANIAFLYSIGGPNLTQNDFTALEWYRKGAENGDAYSMSCIAKAYLKGRGVAMHLQEAEKWFTKAAHAGRVNDMMILGENYTNRDIGFADEVTFCYKVNASEYEEHRLFCSKSDSLAAYWFMQAAKKGNKNAAAQTGMFYLAGLFGIKEDEKTAMEYFSASGDTAAYTRACFMIGLNPRLYKTPERSIYFLTKAAEHGHGYAMFNLSNRYKKGYNGYPKDKDKARFWEQKYNATK</sequence>
<dbReference type="OrthoDB" id="681123at2"/>
<gene>
    <name evidence="2" type="ORF">ESB13_22390</name>
</gene>
<dbReference type="AlphaFoldDB" id="A0A4Q1CZS1"/>
<dbReference type="InterPro" id="IPR050767">
    <property type="entry name" value="Sel1_AlgK"/>
</dbReference>